<gene>
    <name evidence="4" type="ORF">NDU88_005030</name>
</gene>
<protein>
    <recommendedName>
        <fullName evidence="2">ribonuclease H</fullName>
        <ecNumber evidence="2">3.1.26.4</ecNumber>
    </recommendedName>
</protein>
<evidence type="ECO:0000313" key="5">
    <source>
        <dbReference type="Proteomes" id="UP001066276"/>
    </source>
</evidence>
<dbReference type="EC" id="3.1.26.4" evidence="2"/>
<comment type="similarity">
    <text evidence="1">Belongs to the beta type-B retroviral polymerase family. HERV class-II K(HML-2) pol subfamily.</text>
</comment>
<sequence length="403" mass="45923">MATLDNLLQAVTQMQKDLTDSKNVTANLVSKVTQLQSKVDGSDSTIHPMVVTPTNIAVNVPPQIPLAAPERFSGDPNKVQIILTQVELHFTCRPSAFPDAQSRIAFLILYLSGDAAIWAVPLVRVDSALLYNWCLFVEEFEKVFDRQAITMSADKQLLELRQGNKDLITYLSHFNRLVVETAWPEEKRNKEEEFQHSIATAAEKEVDLPSQFLEYSDVFSEKKACFLPPHRPYDCQIDLVPGANIRNCRIYTLSVKENQVLREYLDQCLANKLIRPSRSPAASPLFFVSKANGDLRPCIDFRATNKITVKNKYPLPLIPVLLDQVKSAVIYTKLDLRGAYHLVRIREGDEWKTAFKTHYGLFEYLVMPFGLCNDPAAFQYFLNDVLREYLDIFVIVYIDDILI</sequence>
<evidence type="ECO:0000313" key="4">
    <source>
        <dbReference type="EMBL" id="KAJ1099937.1"/>
    </source>
</evidence>
<name>A0AAV7M8T3_PLEWA</name>
<reference evidence="4" key="1">
    <citation type="journal article" date="2022" name="bioRxiv">
        <title>Sequencing and chromosome-scale assembly of the giantPleurodeles waltlgenome.</title>
        <authorList>
            <person name="Brown T."/>
            <person name="Elewa A."/>
            <person name="Iarovenko S."/>
            <person name="Subramanian E."/>
            <person name="Araus A.J."/>
            <person name="Petzold A."/>
            <person name="Susuki M."/>
            <person name="Suzuki K.-i.T."/>
            <person name="Hayashi T."/>
            <person name="Toyoda A."/>
            <person name="Oliveira C."/>
            <person name="Osipova E."/>
            <person name="Leigh N.D."/>
            <person name="Simon A."/>
            <person name="Yun M.H."/>
        </authorList>
    </citation>
    <scope>NUCLEOTIDE SEQUENCE</scope>
    <source>
        <strain evidence="4">20211129_DDA</strain>
        <tissue evidence="4">Liver</tissue>
    </source>
</reference>
<dbReference type="PROSITE" id="PS50878">
    <property type="entry name" value="RT_POL"/>
    <property type="match status" value="1"/>
</dbReference>
<dbReference type="Gene3D" id="3.10.10.10">
    <property type="entry name" value="HIV Type 1 Reverse Transcriptase, subunit A, domain 1"/>
    <property type="match status" value="1"/>
</dbReference>
<dbReference type="Pfam" id="PF16297">
    <property type="entry name" value="DUF4939"/>
    <property type="match status" value="1"/>
</dbReference>
<dbReference type="PANTHER" id="PTHR24559:SF440">
    <property type="entry name" value="RIBONUCLEASE H"/>
    <property type="match status" value="1"/>
</dbReference>
<evidence type="ECO:0000259" key="3">
    <source>
        <dbReference type="PROSITE" id="PS50878"/>
    </source>
</evidence>
<accession>A0AAV7M8T3</accession>
<dbReference type="AlphaFoldDB" id="A0AAV7M8T3"/>
<dbReference type="SUPFAM" id="SSF56672">
    <property type="entry name" value="DNA/RNA polymerases"/>
    <property type="match status" value="1"/>
</dbReference>
<keyword evidence="5" id="KW-1185">Reference proteome</keyword>
<dbReference type="CDD" id="cd01647">
    <property type="entry name" value="RT_LTR"/>
    <property type="match status" value="1"/>
</dbReference>
<evidence type="ECO:0000256" key="1">
    <source>
        <dbReference type="ARBA" id="ARBA00010879"/>
    </source>
</evidence>
<dbReference type="InterPro" id="IPR000477">
    <property type="entry name" value="RT_dom"/>
</dbReference>
<comment type="caution">
    <text evidence="4">The sequence shown here is derived from an EMBL/GenBank/DDBJ whole genome shotgun (WGS) entry which is preliminary data.</text>
</comment>
<organism evidence="4 5">
    <name type="scientific">Pleurodeles waltl</name>
    <name type="common">Iberian ribbed newt</name>
    <dbReference type="NCBI Taxonomy" id="8319"/>
    <lineage>
        <taxon>Eukaryota</taxon>
        <taxon>Metazoa</taxon>
        <taxon>Chordata</taxon>
        <taxon>Craniata</taxon>
        <taxon>Vertebrata</taxon>
        <taxon>Euteleostomi</taxon>
        <taxon>Amphibia</taxon>
        <taxon>Batrachia</taxon>
        <taxon>Caudata</taxon>
        <taxon>Salamandroidea</taxon>
        <taxon>Salamandridae</taxon>
        <taxon>Pleurodelinae</taxon>
        <taxon>Pleurodeles</taxon>
    </lineage>
</organism>
<feature type="domain" description="Reverse transcriptase" evidence="3">
    <location>
        <begin position="269"/>
        <end position="403"/>
    </location>
</feature>
<dbReference type="InterPro" id="IPR043502">
    <property type="entry name" value="DNA/RNA_pol_sf"/>
</dbReference>
<dbReference type="GO" id="GO:0004523">
    <property type="term" value="F:RNA-DNA hybrid ribonuclease activity"/>
    <property type="evidence" value="ECO:0007669"/>
    <property type="project" value="UniProtKB-EC"/>
</dbReference>
<dbReference type="PANTHER" id="PTHR24559">
    <property type="entry name" value="TRANSPOSON TY3-I GAG-POL POLYPROTEIN"/>
    <property type="match status" value="1"/>
</dbReference>
<proteinExistence type="inferred from homology"/>
<dbReference type="InterPro" id="IPR053134">
    <property type="entry name" value="RNA-dir_DNA_polymerase"/>
</dbReference>
<dbReference type="Gene3D" id="3.30.70.270">
    <property type="match status" value="1"/>
</dbReference>
<dbReference type="Pfam" id="PF00078">
    <property type="entry name" value="RVT_1"/>
    <property type="match status" value="1"/>
</dbReference>
<evidence type="ECO:0000256" key="2">
    <source>
        <dbReference type="ARBA" id="ARBA00012180"/>
    </source>
</evidence>
<dbReference type="InterPro" id="IPR032549">
    <property type="entry name" value="DUF4939"/>
</dbReference>
<dbReference type="InterPro" id="IPR043128">
    <property type="entry name" value="Rev_trsase/Diguanyl_cyclase"/>
</dbReference>
<dbReference type="Proteomes" id="UP001066276">
    <property type="component" value="Chromosome 10"/>
</dbReference>
<dbReference type="EMBL" id="JANPWB010000014">
    <property type="protein sequence ID" value="KAJ1099937.1"/>
    <property type="molecule type" value="Genomic_DNA"/>
</dbReference>